<evidence type="ECO:0000256" key="2">
    <source>
        <dbReference type="ARBA" id="ARBA00022980"/>
    </source>
</evidence>
<dbReference type="GO" id="GO:0006412">
    <property type="term" value="P:translation"/>
    <property type="evidence" value="ECO:0007669"/>
    <property type="project" value="InterPro"/>
</dbReference>
<gene>
    <name evidence="4" type="ORF">IMG5_062070</name>
</gene>
<dbReference type="OrthoDB" id="2365484at2759"/>
<keyword evidence="5" id="KW-1185">Reference proteome</keyword>
<evidence type="ECO:0000256" key="3">
    <source>
        <dbReference type="ARBA" id="ARBA00023274"/>
    </source>
</evidence>
<dbReference type="InterPro" id="IPR041991">
    <property type="entry name" value="Ribosomal_eL27_KOW"/>
</dbReference>
<comment type="similarity">
    <text evidence="1">Belongs to the eukaryotic ribosomal protein eL27 family.</text>
</comment>
<dbReference type="PANTHER" id="PTHR10497">
    <property type="entry name" value="60S RIBOSOMAL PROTEIN L27"/>
    <property type="match status" value="1"/>
</dbReference>
<dbReference type="InterPro" id="IPR038655">
    <property type="entry name" value="Ribosomal_eL27_sf"/>
</dbReference>
<dbReference type="eggNOG" id="KOG3418">
    <property type="taxonomic scope" value="Eukaryota"/>
</dbReference>
<dbReference type="GeneID" id="14909256"/>
<dbReference type="InterPro" id="IPR001141">
    <property type="entry name" value="Ribosomal_eL27"/>
</dbReference>
<reference evidence="4 5" key="1">
    <citation type="submission" date="2011-07" db="EMBL/GenBank/DDBJ databases">
        <authorList>
            <person name="Coyne R."/>
            <person name="Brami D."/>
            <person name="Johnson J."/>
            <person name="Hostetler J."/>
            <person name="Hannick L."/>
            <person name="Clark T."/>
            <person name="Cassidy-Hanley D."/>
            <person name="Inman J."/>
        </authorList>
    </citation>
    <scope>NUCLEOTIDE SEQUENCE [LARGE SCALE GENOMIC DNA]</scope>
    <source>
        <strain evidence="4 5">G5</strain>
    </source>
</reference>
<dbReference type="RefSeq" id="XP_004037071.1">
    <property type="nucleotide sequence ID" value="XM_004037023.1"/>
</dbReference>
<dbReference type="SUPFAM" id="SSF50104">
    <property type="entry name" value="Translation proteins SH3-like domain"/>
    <property type="match status" value="1"/>
</dbReference>
<name>G0QNX0_ICHMU</name>
<evidence type="ECO:0000313" key="4">
    <source>
        <dbReference type="EMBL" id="EGR33085.1"/>
    </source>
</evidence>
<keyword evidence="3" id="KW-0687">Ribonucleoprotein</keyword>
<dbReference type="STRING" id="857967.G0QNX0"/>
<keyword evidence="2 4" id="KW-0689">Ribosomal protein</keyword>
<dbReference type="GO" id="GO:0003735">
    <property type="term" value="F:structural constituent of ribosome"/>
    <property type="evidence" value="ECO:0007669"/>
    <property type="project" value="InterPro"/>
</dbReference>
<dbReference type="Gene3D" id="2.30.30.770">
    <property type="match status" value="1"/>
</dbReference>
<proteinExistence type="inferred from homology"/>
<protein>
    <submittedName>
        <fullName evidence="4">Ribosomal protein, putative</fullName>
    </submittedName>
</protein>
<dbReference type="GO" id="GO:1990904">
    <property type="term" value="C:ribonucleoprotein complex"/>
    <property type="evidence" value="ECO:0007669"/>
    <property type="project" value="UniProtKB-KW"/>
</dbReference>
<dbReference type="FunCoup" id="G0QNX0">
    <property type="interactions" value="425"/>
</dbReference>
<accession>G0QNX0</accession>
<dbReference type="EMBL" id="GL983512">
    <property type="protein sequence ID" value="EGR33085.1"/>
    <property type="molecule type" value="Genomic_DNA"/>
</dbReference>
<dbReference type="InParanoid" id="G0QNX0"/>
<dbReference type="Proteomes" id="UP000008983">
    <property type="component" value="Unassembled WGS sequence"/>
</dbReference>
<dbReference type="InterPro" id="IPR008991">
    <property type="entry name" value="Translation_prot_SH3-like_sf"/>
</dbReference>
<dbReference type="AlphaFoldDB" id="G0QNX0"/>
<dbReference type="OMA" id="MKVVNYS"/>
<dbReference type="Pfam" id="PF01777">
    <property type="entry name" value="Ribosomal_L27e"/>
    <property type="match status" value="1"/>
</dbReference>
<organism evidence="4 5">
    <name type="scientific">Ichthyophthirius multifiliis</name>
    <name type="common">White spot disease agent</name>
    <name type="synonym">Ich</name>
    <dbReference type="NCBI Taxonomy" id="5932"/>
    <lineage>
        <taxon>Eukaryota</taxon>
        <taxon>Sar</taxon>
        <taxon>Alveolata</taxon>
        <taxon>Ciliophora</taxon>
        <taxon>Intramacronucleata</taxon>
        <taxon>Oligohymenophorea</taxon>
        <taxon>Hymenostomatida</taxon>
        <taxon>Ophryoglenina</taxon>
        <taxon>Ichthyophthirius</taxon>
    </lineage>
</organism>
<dbReference type="GO" id="GO:0005840">
    <property type="term" value="C:ribosome"/>
    <property type="evidence" value="ECO:0007669"/>
    <property type="project" value="UniProtKB-KW"/>
</dbReference>
<evidence type="ECO:0000256" key="1">
    <source>
        <dbReference type="ARBA" id="ARBA00009124"/>
    </source>
</evidence>
<evidence type="ECO:0000313" key="5">
    <source>
        <dbReference type="Proteomes" id="UP000008983"/>
    </source>
</evidence>
<dbReference type="CDD" id="cd06090">
    <property type="entry name" value="KOW_RPL27"/>
    <property type="match status" value="1"/>
</dbReference>
<sequence>MAKFLKYGRVVILLQGRFAGKKAVIVKSLEDGNKDRKFGFALVARVERVPRRVTKRMGQKKIEKRTVIKPFVKYVNLNHIMPTRYSVKDLCDFKDLVKEDKIKSGARKEVRDELKTQFQARYRGLNPDEKNASHYKFFFSKLRF</sequence>